<keyword evidence="12" id="KW-1185">Reference proteome</keyword>
<proteinExistence type="inferred from homology"/>
<feature type="domain" description="Tyrosinase copper-binding" evidence="9">
    <location>
        <begin position="363"/>
        <end position="374"/>
    </location>
</feature>
<keyword evidence="7" id="KW-1015">Disulfide bond</keyword>
<organism evidence="11 12">
    <name type="scientific">Helianthus annuus</name>
    <name type="common">Common sunflower</name>
    <dbReference type="NCBI Taxonomy" id="4232"/>
    <lineage>
        <taxon>Eukaryota</taxon>
        <taxon>Viridiplantae</taxon>
        <taxon>Streptophyta</taxon>
        <taxon>Embryophyta</taxon>
        <taxon>Tracheophyta</taxon>
        <taxon>Spermatophyta</taxon>
        <taxon>Magnoliopsida</taxon>
        <taxon>eudicotyledons</taxon>
        <taxon>Gunneridae</taxon>
        <taxon>Pentapetalae</taxon>
        <taxon>asterids</taxon>
        <taxon>campanulids</taxon>
        <taxon>Asterales</taxon>
        <taxon>Asteraceae</taxon>
        <taxon>Asteroideae</taxon>
        <taxon>Heliantheae alliance</taxon>
        <taxon>Heliantheae</taxon>
        <taxon>Helianthus</taxon>
    </lineage>
</organism>
<dbReference type="InterPro" id="IPR022740">
    <property type="entry name" value="Polyphenol_oxidase_C"/>
</dbReference>
<reference evidence="10 12" key="1">
    <citation type="journal article" date="2017" name="Nature">
        <title>The sunflower genome provides insights into oil metabolism, flowering and Asterid evolution.</title>
        <authorList>
            <person name="Badouin H."/>
            <person name="Gouzy J."/>
            <person name="Grassa C.J."/>
            <person name="Murat F."/>
            <person name="Staton S.E."/>
            <person name="Cottret L."/>
            <person name="Lelandais-Briere C."/>
            <person name="Owens G.L."/>
            <person name="Carrere S."/>
            <person name="Mayjonade B."/>
            <person name="Legrand L."/>
            <person name="Gill N."/>
            <person name="Kane N.C."/>
            <person name="Bowers J.E."/>
            <person name="Hubner S."/>
            <person name="Bellec A."/>
            <person name="Berard A."/>
            <person name="Berges H."/>
            <person name="Blanchet N."/>
            <person name="Boniface M.C."/>
            <person name="Brunel D."/>
            <person name="Catrice O."/>
            <person name="Chaidir N."/>
            <person name="Claudel C."/>
            <person name="Donnadieu C."/>
            <person name="Faraut T."/>
            <person name="Fievet G."/>
            <person name="Helmstetter N."/>
            <person name="King M."/>
            <person name="Knapp S.J."/>
            <person name="Lai Z."/>
            <person name="Le Paslier M.C."/>
            <person name="Lippi Y."/>
            <person name="Lorenzon L."/>
            <person name="Mandel J.R."/>
            <person name="Marage G."/>
            <person name="Marchand G."/>
            <person name="Marquand E."/>
            <person name="Bret-Mestries E."/>
            <person name="Morien E."/>
            <person name="Nambeesan S."/>
            <person name="Nguyen T."/>
            <person name="Pegot-Espagnet P."/>
            <person name="Pouilly N."/>
            <person name="Raftis F."/>
            <person name="Sallet E."/>
            <person name="Schiex T."/>
            <person name="Thomas J."/>
            <person name="Vandecasteele C."/>
            <person name="Vares D."/>
            <person name="Vear F."/>
            <person name="Vautrin S."/>
            <person name="Crespi M."/>
            <person name="Mangin B."/>
            <person name="Burke J.M."/>
            <person name="Salse J."/>
            <person name="Munos S."/>
            <person name="Vincourt P."/>
            <person name="Rieseberg L.H."/>
            <person name="Langlade N.B."/>
        </authorList>
    </citation>
    <scope>NUCLEOTIDE SEQUENCE [LARGE SCALE GENOMIC DNA]</scope>
    <source>
        <strain evidence="12">cv. SF193</strain>
        <tissue evidence="10">Leaves</tissue>
    </source>
</reference>
<evidence type="ECO:0000256" key="3">
    <source>
        <dbReference type="ARBA" id="ARBA00022723"/>
    </source>
</evidence>
<evidence type="ECO:0000313" key="10">
    <source>
        <dbReference type="EMBL" id="KAF5814690.1"/>
    </source>
</evidence>
<dbReference type="InterPro" id="IPR022739">
    <property type="entry name" value="Polyphenol_oxidase_cen"/>
</dbReference>
<reference evidence="10" key="3">
    <citation type="submission" date="2020-06" db="EMBL/GenBank/DDBJ databases">
        <title>Helianthus annuus Genome sequencing and assembly Release 2.</title>
        <authorList>
            <person name="Gouzy J."/>
            <person name="Langlade N."/>
            <person name="Munos S."/>
        </authorList>
    </citation>
    <scope>NUCLEOTIDE SEQUENCE</scope>
    <source>
        <tissue evidence="10">Leaves</tissue>
    </source>
</reference>
<dbReference type="OMA" id="DIPWINC"/>
<protein>
    <submittedName>
        <fullName evidence="10">Catechol oxidase</fullName>
        <ecNumber evidence="10">1.10.3.1</ecNumber>
    </submittedName>
</protein>
<reference evidence="11" key="2">
    <citation type="submission" date="2017-02" db="EMBL/GenBank/DDBJ databases">
        <title>Sunflower complete genome.</title>
        <authorList>
            <person name="Langlade N."/>
            <person name="Munos S."/>
        </authorList>
    </citation>
    <scope>NUCLEOTIDE SEQUENCE [LARGE SCALE GENOMIC DNA]</scope>
    <source>
        <tissue evidence="11">Leaves</tissue>
    </source>
</reference>
<dbReference type="AlphaFoldDB" id="A0A251TCC9"/>
<evidence type="ECO:0000256" key="5">
    <source>
        <dbReference type="ARBA" id="ARBA00023002"/>
    </source>
</evidence>
<dbReference type="InterPro" id="IPR008922">
    <property type="entry name" value="Di-copper_centre_dom_sf"/>
</dbReference>
<evidence type="ECO:0000256" key="7">
    <source>
        <dbReference type="ARBA" id="ARBA00023157"/>
    </source>
</evidence>
<keyword evidence="5 10" id="KW-0560">Oxidoreductase</keyword>
<dbReference type="STRING" id="4232.A0A251TCC9"/>
<dbReference type="GO" id="GO:0046872">
    <property type="term" value="F:metal ion binding"/>
    <property type="evidence" value="ECO:0007669"/>
    <property type="project" value="UniProtKB-KW"/>
</dbReference>
<evidence type="ECO:0000256" key="6">
    <source>
        <dbReference type="ARBA" id="ARBA00023008"/>
    </source>
</evidence>
<dbReference type="OrthoDB" id="6132182at2759"/>
<keyword evidence="4" id="KW-0883">Thioether bond</keyword>
<dbReference type="Gene3D" id="1.10.1280.10">
    <property type="entry name" value="Di-copper center containing domain from catechol oxidase"/>
    <property type="match status" value="1"/>
</dbReference>
<evidence type="ECO:0000256" key="8">
    <source>
        <dbReference type="SAM" id="MobiDB-lite"/>
    </source>
</evidence>
<gene>
    <name evidence="11" type="ORF">HannXRQ_Chr11g0339421</name>
    <name evidence="10" type="ORF">HanXRQr2_Chr03g0113941</name>
</gene>
<dbReference type="InterPro" id="IPR002227">
    <property type="entry name" value="Tyrosinase_Cu-bd"/>
</dbReference>
<keyword evidence="3" id="KW-0479">Metal-binding</keyword>
<evidence type="ECO:0000256" key="1">
    <source>
        <dbReference type="ARBA" id="ARBA00001973"/>
    </source>
</evidence>
<dbReference type="GO" id="GO:0004097">
    <property type="term" value="F:catechol oxidase activity"/>
    <property type="evidence" value="ECO:0007669"/>
    <property type="project" value="UniProtKB-EC"/>
</dbReference>
<dbReference type="EMBL" id="CM007900">
    <property type="protein sequence ID" value="OTG08236.1"/>
    <property type="molecule type" value="Genomic_DNA"/>
</dbReference>
<comment type="cofactor">
    <cofactor evidence="1">
        <name>Cu(2+)</name>
        <dbReference type="ChEBI" id="CHEBI:29036"/>
    </cofactor>
</comment>
<evidence type="ECO:0000313" key="11">
    <source>
        <dbReference type="EMBL" id="OTG08236.1"/>
    </source>
</evidence>
<comment type="similarity">
    <text evidence="2">Belongs to the tyrosinase family.</text>
</comment>
<dbReference type="Pfam" id="PF00264">
    <property type="entry name" value="Tyrosinase"/>
    <property type="match status" value="1"/>
</dbReference>
<dbReference type="SUPFAM" id="SSF48056">
    <property type="entry name" value="Di-copper centre-containing domain"/>
    <property type="match status" value="1"/>
</dbReference>
<evidence type="ECO:0000259" key="9">
    <source>
        <dbReference type="PROSITE" id="PS00498"/>
    </source>
</evidence>
<dbReference type="EC" id="1.10.3.1" evidence="10"/>
<dbReference type="Proteomes" id="UP000215914">
    <property type="component" value="Chromosome 11"/>
</dbReference>
<dbReference type="PROSITE" id="PS00498">
    <property type="entry name" value="TYROSINASE_2"/>
    <property type="match status" value="1"/>
</dbReference>
<dbReference type="InterPro" id="IPR050316">
    <property type="entry name" value="Tyrosinase/Hemocyanin"/>
</dbReference>
<dbReference type="InParanoid" id="A0A251TCC9"/>
<name>A0A251TCC9_HELAN</name>
<evidence type="ECO:0000256" key="2">
    <source>
        <dbReference type="ARBA" id="ARBA00009928"/>
    </source>
</evidence>
<dbReference type="Gramene" id="mRNA:HanXRQr2_Chr03g0113941">
    <property type="protein sequence ID" value="mRNA:HanXRQr2_Chr03g0113941"/>
    <property type="gene ID" value="HanXRQr2_Chr03g0113941"/>
</dbReference>
<dbReference type="EMBL" id="MNCJ02000318">
    <property type="protein sequence ID" value="KAF5814690.1"/>
    <property type="molecule type" value="Genomic_DNA"/>
</dbReference>
<dbReference type="PANTHER" id="PTHR11474">
    <property type="entry name" value="TYROSINASE FAMILY MEMBER"/>
    <property type="match status" value="1"/>
</dbReference>
<evidence type="ECO:0000313" key="12">
    <source>
        <dbReference type="Proteomes" id="UP000215914"/>
    </source>
</evidence>
<feature type="region of interest" description="Disordered" evidence="8">
    <location>
        <begin position="1"/>
        <end position="53"/>
    </location>
</feature>
<accession>A0A251TCC9</accession>
<feature type="compositionally biased region" description="Low complexity" evidence="8">
    <location>
        <begin position="7"/>
        <end position="21"/>
    </location>
</feature>
<dbReference type="Pfam" id="PF12143">
    <property type="entry name" value="PPO1_KFDV"/>
    <property type="match status" value="1"/>
</dbReference>
<dbReference type="Pfam" id="PF12142">
    <property type="entry name" value="PPO1_DWL"/>
    <property type="match status" value="1"/>
</dbReference>
<keyword evidence="6" id="KW-0186">Copper</keyword>
<dbReference type="PRINTS" id="PR00092">
    <property type="entry name" value="TYROSINASE"/>
</dbReference>
<sequence>MASLCVSTFPTTSLSPLSPLSSKPPPYRFKVSCNASSDDHPKTSESPNLILPMQNNNVDRRNLLLGLGGLYGTANMTNIGSAFAYPVTAPDDISDCVPATSLINNLDDVVRGVACCPPHSPAAFPKPYVLPSFRALRVRSPAHKLTPEYIEKYKAAIAAMKALPDDHPHSWKQQGKIHCAYCNGAYHQQLSENQKVEVKVHFSSIFYPFHRWYLYFYERILGKLIDDPSFALPYWNWDNPMGMMLPAMFEAPGPDNDLRTNPLFDPYRNVSHAAPAIVDLQFDDKERGHPCVDQVSINLCSLHTQMIRTKRTDDFFGCDPNPKVSECGGSIENGAHTAVHRWVGNPRMANHEDLGNFYSAGYDPVFYVHHANVDRMWHIWMGLKGNRNKGPRSTDWKNSSYVFYDENEELVRVYNRDCVDMKRMGYMYEASSIPWKESPPIPRVKASKVALKSVRSVKKAEETEFPVKLDKRVNVLVKRPATTRSEDEKEKATEMLVLNGIKFNSEKFFKFDVLVNDVDDGIQTTATSSEFVGTFAQVPHMPGHKMFITSGASYGITEVLEDLEAEEEEYVLVTLVPRAGTEDATVSEIKIELLPID</sequence>
<dbReference type="PANTHER" id="PTHR11474:SF119">
    <property type="entry name" value="CATECHOL OXIDASE"/>
    <property type="match status" value="1"/>
</dbReference>
<evidence type="ECO:0000256" key="4">
    <source>
        <dbReference type="ARBA" id="ARBA00022784"/>
    </source>
</evidence>